<keyword evidence="5" id="KW-0175">Coiled coil</keyword>
<feature type="region of interest" description="Disordered" evidence="6">
    <location>
        <begin position="231"/>
        <end position="285"/>
    </location>
</feature>
<evidence type="ECO:0000313" key="9">
    <source>
        <dbReference type="Proteomes" id="UP001577267"/>
    </source>
</evidence>
<feature type="compositionally biased region" description="Basic and acidic residues" evidence="6">
    <location>
        <begin position="231"/>
        <end position="263"/>
    </location>
</feature>
<dbReference type="InterPro" id="IPR038765">
    <property type="entry name" value="Papain-like_cys_pep_sf"/>
</dbReference>
<name>A0ABV4ZQX6_9ACTN</name>
<dbReference type="InterPro" id="IPR006311">
    <property type="entry name" value="TAT_signal"/>
</dbReference>
<organism evidence="8 9">
    <name type="scientific">Streptomyces carpaticus</name>
    <dbReference type="NCBI Taxonomy" id="285558"/>
    <lineage>
        <taxon>Bacteria</taxon>
        <taxon>Bacillati</taxon>
        <taxon>Actinomycetota</taxon>
        <taxon>Actinomycetes</taxon>
        <taxon>Kitasatosporales</taxon>
        <taxon>Streptomycetaceae</taxon>
        <taxon>Streptomyces</taxon>
    </lineage>
</organism>
<sequence length="405" mass="43729">MGTHRKPRTGILESPAGRRGALGMGAAALASATWLSSQPAFADDIDDQRQRAEEATARAAEVKDRVDTLYREAGTATQHYNAAQENVTEQQALVETLLDEAERATDRVNEARRTLGSFAAAQYRSGAGSAMPSTFSFVLADDPQSYFDQRYALARLGDQQQQALTDYTDRQSEATEQRDAATEALDELVVREDELQAQKEEVQGKLAEARQLLEQLTEEEQDELAELERLEREEAERVAEQERLEREAAERAAAEEEAARLAEEAEASTGGSGSGSGSGSGGSEAGNGYATKAQAAIAFAEAQIGKPYVWGATGPNSYDCSGLTQAAWREAGVQIPRVTWDQVTLGTKVAKSDLQPGDLVFFYSDISHVGLYIGGGQMIHAPKPGDVVKIESIDSMPWHSAVRPA</sequence>
<dbReference type="PROSITE" id="PS51318">
    <property type="entry name" value="TAT"/>
    <property type="match status" value="1"/>
</dbReference>
<dbReference type="PROSITE" id="PS51935">
    <property type="entry name" value="NLPC_P60"/>
    <property type="match status" value="1"/>
</dbReference>
<protein>
    <submittedName>
        <fullName evidence="8">NlpC/P60 family protein</fullName>
    </submittedName>
</protein>
<dbReference type="Pfam" id="PF00877">
    <property type="entry name" value="NLPC_P60"/>
    <property type="match status" value="1"/>
</dbReference>
<evidence type="ECO:0000313" key="8">
    <source>
        <dbReference type="EMBL" id="MFB4196531.1"/>
    </source>
</evidence>
<evidence type="ECO:0000256" key="2">
    <source>
        <dbReference type="ARBA" id="ARBA00022670"/>
    </source>
</evidence>
<evidence type="ECO:0000259" key="7">
    <source>
        <dbReference type="PROSITE" id="PS51935"/>
    </source>
</evidence>
<comment type="similarity">
    <text evidence="1">Belongs to the peptidase C40 family.</text>
</comment>
<accession>A0ABV4ZQX6</accession>
<feature type="domain" description="NlpC/P60" evidence="7">
    <location>
        <begin position="290"/>
        <end position="405"/>
    </location>
</feature>
<dbReference type="Gene3D" id="3.90.1720.10">
    <property type="entry name" value="endopeptidase domain like (from Nostoc punctiforme)"/>
    <property type="match status" value="1"/>
</dbReference>
<evidence type="ECO:0000256" key="4">
    <source>
        <dbReference type="ARBA" id="ARBA00022807"/>
    </source>
</evidence>
<dbReference type="RefSeq" id="WP_375064517.1">
    <property type="nucleotide sequence ID" value="NZ_JBHGBT010000019.1"/>
</dbReference>
<keyword evidence="9" id="KW-1185">Reference proteome</keyword>
<evidence type="ECO:0000256" key="5">
    <source>
        <dbReference type="SAM" id="Coils"/>
    </source>
</evidence>
<dbReference type="PANTHER" id="PTHR47359">
    <property type="entry name" value="PEPTIDOGLYCAN DL-ENDOPEPTIDASE CWLO"/>
    <property type="match status" value="1"/>
</dbReference>
<dbReference type="PANTHER" id="PTHR47359:SF3">
    <property type="entry name" value="NLP_P60 DOMAIN-CONTAINING PROTEIN-RELATED"/>
    <property type="match status" value="1"/>
</dbReference>
<comment type="caution">
    <text evidence="8">The sequence shown here is derived from an EMBL/GenBank/DDBJ whole genome shotgun (WGS) entry which is preliminary data.</text>
</comment>
<keyword evidence="3" id="KW-0378">Hydrolase</keyword>
<reference evidence="8 9" key="1">
    <citation type="submission" date="2024-09" db="EMBL/GenBank/DDBJ databases">
        <title>Draft genome sequence of multifaceted antimicrobials producing Streptomyces sp. strain FH1.</title>
        <authorList>
            <person name="Hassan F."/>
            <person name="Ali H."/>
            <person name="Hassan N."/>
            <person name="Nawaz A."/>
        </authorList>
    </citation>
    <scope>NUCLEOTIDE SEQUENCE [LARGE SCALE GENOMIC DNA]</scope>
    <source>
        <strain evidence="8 9">FH1</strain>
    </source>
</reference>
<feature type="coiled-coil region" evidence="5">
    <location>
        <begin position="45"/>
        <end position="114"/>
    </location>
</feature>
<dbReference type="Gene3D" id="6.10.250.3150">
    <property type="match status" value="1"/>
</dbReference>
<feature type="compositionally biased region" description="Gly residues" evidence="6">
    <location>
        <begin position="270"/>
        <end position="285"/>
    </location>
</feature>
<dbReference type="InterPro" id="IPR000064">
    <property type="entry name" value="NLP_P60_dom"/>
</dbReference>
<dbReference type="Proteomes" id="UP001577267">
    <property type="component" value="Unassembled WGS sequence"/>
</dbReference>
<evidence type="ECO:0000256" key="1">
    <source>
        <dbReference type="ARBA" id="ARBA00007074"/>
    </source>
</evidence>
<dbReference type="InterPro" id="IPR051794">
    <property type="entry name" value="PG_Endopeptidase_C40"/>
</dbReference>
<dbReference type="SUPFAM" id="SSF54001">
    <property type="entry name" value="Cysteine proteinases"/>
    <property type="match status" value="1"/>
</dbReference>
<keyword evidence="4" id="KW-0788">Thiol protease</keyword>
<dbReference type="EMBL" id="JBHGBT010000019">
    <property type="protein sequence ID" value="MFB4196531.1"/>
    <property type="molecule type" value="Genomic_DNA"/>
</dbReference>
<keyword evidence="2" id="KW-0645">Protease</keyword>
<evidence type="ECO:0000256" key="6">
    <source>
        <dbReference type="SAM" id="MobiDB-lite"/>
    </source>
</evidence>
<evidence type="ECO:0000256" key="3">
    <source>
        <dbReference type="ARBA" id="ARBA00022801"/>
    </source>
</evidence>
<proteinExistence type="inferred from homology"/>
<gene>
    <name evidence="8" type="ORF">ACE11A_19520</name>
</gene>